<feature type="region of interest" description="Disordered" evidence="5">
    <location>
        <begin position="1"/>
        <end position="90"/>
    </location>
</feature>
<sequence>MATPMPTATHRPRRRPSRPHDKLEIPVSERAQPPGGGAGTGFQEIRRQWRREDLRVRAGVDLGQRRPARHGGGAQNYDPGGGCRRGRVHRPPGIHRAEYVRRGHEEVLENLKDAFKVFDIDKNGYITAEELQDVLQSLGEECTLAECEKMISGVDSDGSGTINFDEFKVMMMKGFRYDTTEPAT</sequence>
<dbReference type="InterPro" id="IPR011992">
    <property type="entry name" value="EF-hand-dom_pair"/>
</dbReference>
<name>A0AAW2QXR8_9LAMI</name>
<feature type="compositionally biased region" description="Gly residues" evidence="5">
    <location>
        <begin position="70"/>
        <end position="83"/>
    </location>
</feature>
<reference evidence="7" key="1">
    <citation type="submission" date="2020-06" db="EMBL/GenBank/DDBJ databases">
        <authorList>
            <person name="Li T."/>
            <person name="Hu X."/>
            <person name="Zhang T."/>
            <person name="Song X."/>
            <person name="Zhang H."/>
            <person name="Dai N."/>
            <person name="Sheng W."/>
            <person name="Hou X."/>
            <person name="Wei L."/>
        </authorList>
    </citation>
    <scope>NUCLEOTIDE SEQUENCE</scope>
    <source>
        <strain evidence="7">KEN8</strain>
        <tissue evidence="7">Leaf</tissue>
    </source>
</reference>
<organism evidence="7">
    <name type="scientific">Sesamum calycinum</name>
    <dbReference type="NCBI Taxonomy" id="2727403"/>
    <lineage>
        <taxon>Eukaryota</taxon>
        <taxon>Viridiplantae</taxon>
        <taxon>Streptophyta</taxon>
        <taxon>Embryophyta</taxon>
        <taxon>Tracheophyta</taxon>
        <taxon>Spermatophyta</taxon>
        <taxon>Magnoliopsida</taxon>
        <taxon>eudicotyledons</taxon>
        <taxon>Gunneridae</taxon>
        <taxon>Pentapetalae</taxon>
        <taxon>asterids</taxon>
        <taxon>lamiids</taxon>
        <taxon>Lamiales</taxon>
        <taxon>Pedaliaceae</taxon>
        <taxon>Sesamum</taxon>
    </lineage>
</organism>
<dbReference type="GO" id="GO:0005737">
    <property type="term" value="C:cytoplasm"/>
    <property type="evidence" value="ECO:0007669"/>
    <property type="project" value="UniProtKB-ARBA"/>
</dbReference>
<proteinExistence type="predicted"/>
<dbReference type="PROSITE" id="PS50222">
    <property type="entry name" value="EF_HAND_2"/>
    <property type="match status" value="2"/>
</dbReference>
<keyword evidence="2" id="KW-0479">Metal-binding</keyword>
<dbReference type="PANTHER" id="PTHR10891">
    <property type="entry name" value="EF-HAND CALCIUM-BINDING DOMAIN CONTAINING PROTEIN"/>
    <property type="match status" value="1"/>
</dbReference>
<dbReference type="SUPFAM" id="SSF47473">
    <property type="entry name" value="EF-hand"/>
    <property type="match status" value="1"/>
</dbReference>
<dbReference type="CDD" id="cd00051">
    <property type="entry name" value="EFh"/>
    <property type="match status" value="1"/>
</dbReference>
<dbReference type="EMBL" id="JACGWM010000005">
    <property type="protein sequence ID" value="KAL0372750.1"/>
    <property type="molecule type" value="Genomic_DNA"/>
</dbReference>
<reference evidence="7" key="2">
    <citation type="journal article" date="2024" name="Plant">
        <title>Genomic evolution and insights into agronomic trait innovations of Sesamum species.</title>
        <authorList>
            <person name="Miao H."/>
            <person name="Wang L."/>
            <person name="Qu L."/>
            <person name="Liu H."/>
            <person name="Sun Y."/>
            <person name="Le M."/>
            <person name="Wang Q."/>
            <person name="Wei S."/>
            <person name="Zheng Y."/>
            <person name="Lin W."/>
            <person name="Duan Y."/>
            <person name="Cao H."/>
            <person name="Xiong S."/>
            <person name="Wang X."/>
            <person name="Wei L."/>
            <person name="Li C."/>
            <person name="Ma Q."/>
            <person name="Ju M."/>
            <person name="Zhao R."/>
            <person name="Li G."/>
            <person name="Mu C."/>
            <person name="Tian Q."/>
            <person name="Mei H."/>
            <person name="Zhang T."/>
            <person name="Gao T."/>
            <person name="Zhang H."/>
        </authorList>
    </citation>
    <scope>NUCLEOTIDE SEQUENCE</scope>
    <source>
        <strain evidence="7">KEN8</strain>
    </source>
</reference>
<evidence type="ECO:0000256" key="2">
    <source>
        <dbReference type="ARBA" id="ARBA00022723"/>
    </source>
</evidence>
<comment type="function">
    <text evidence="1">Potential calcium sensor.</text>
</comment>
<dbReference type="SMART" id="SM00054">
    <property type="entry name" value="EFh"/>
    <property type="match status" value="2"/>
</dbReference>
<dbReference type="Pfam" id="PF13499">
    <property type="entry name" value="EF-hand_7"/>
    <property type="match status" value="1"/>
</dbReference>
<evidence type="ECO:0000256" key="1">
    <source>
        <dbReference type="ARBA" id="ARBA00003291"/>
    </source>
</evidence>
<keyword evidence="4" id="KW-0106">Calcium</keyword>
<evidence type="ECO:0000256" key="3">
    <source>
        <dbReference type="ARBA" id="ARBA00022737"/>
    </source>
</evidence>
<evidence type="ECO:0000256" key="4">
    <source>
        <dbReference type="ARBA" id="ARBA00022837"/>
    </source>
</evidence>
<dbReference type="PROSITE" id="PS00018">
    <property type="entry name" value="EF_HAND_1"/>
    <property type="match status" value="2"/>
</dbReference>
<keyword evidence="3" id="KW-0677">Repeat</keyword>
<protein>
    <submittedName>
        <fullName evidence="7">Calcium-binding protein CML25</fullName>
    </submittedName>
</protein>
<accession>A0AAW2QXR8</accession>
<evidence type="ECO:0000313" key="7">
    <source>
        <dbReference type="EMBL" id="KAL0372750.1"/>
    </source>
</evidence>
<dbReference type="FunFam" id="1.10.238.10:FF:000089">
    <property type="entry name" value="calmodulin-like protein 3"/>
    <property type="match status" value="1"/>
</dbReference>
<feature type="domain" description="EF-hand" evidence="6">
    <location>
        <begin position="106"/>
        <end position="141"/>
    </location>
</feature>
<dbReference type="GO" id="GO:0005509">
    <property type="term" value="F:calcium ion binding"/>
    <property type="evidence" value="ECO:0007669"/>
    <property type="project" value="InterPro"/>
</dbReference>
<feature type="domain" description="EF-hand" evidence="6">
    <location>
        <begin position="142"/>
        <end position="177"/>
    </location>
</feature>
<dbReference type="InterPro" id="IPR039647">
    <property type="entry name" value="EF_hand_pair_protein_CML-like"/>
</dbReference>
<dbReference type="InterPro" id="IPR002048">
    <property type="entry name" value="EF_hand_dom"/>
</dbReference>
<dbReference type="AlphaFoldDB" id="A0AAW2QXR8"/>
<feature type="compositionally biased region" description="Basic and acidic residues" evidence="5">
    <location>
        <begin position="44"/>
        <end position="58"/>
    </location>
</feature>
<dbReference type="InterPro" id="IPR018247">
    <property type="entry name" value="EF_Hand_1_Ca_BS"/>
</dbReference>
<evidence type="ECO:0000256" key="5">
    <source>
        <dbReference type="SAM" id="MobiDB-lite"/>
    </source>
</evidence>
<comment type="caution">
    <text evidence="7">The sequence shown here is derived from an EMBL/GenBank/DDBJ whole genome shotgun (WGS) entry which is preliminary data.</text>
</comment>
<evidence type="ECO:0000259" key="6">
    <source>
        <dbReference type="PROSITE" id="PS50222"/>
    </source>
</evidence>
<dbReference type="Gene3D" id="1.10.238.10">
    <property type="entry name" value="EF-hand"/>
    <property type="match status" value="1"/>
</dbReference>
<gene>
    <name evidence="7" type="ORF">Scaly_0956600</name>
</gene>